<protein>
    <submittedName>
        <fullName evidence="2">Uncharacterized protein</fullName>
    </submittedName>
</protein>
<keyword evidence="1" id="KW-0472">Membrane</keyword>
<keyword evidence="1" id="KW-0812">Transmembrane</keyword>
<proteinExistence type="predicted"/>
<keyword evidence="1" id="KW-1133">Transmembrane helix</keyword>
<accession>A0ABT7XVJ8</accession>
<dbReference type="InterPro" id="IPR036927">
    <property type="entry name" value="Cyt_c_oxase-like_su1_sf"/>
</dbReference>
<feature type="transmembrane region" description="Helical" evidence="1">
    <location>
        <begin position="143"/>
        <end position="159"/>
    </location>
</feature>
<gene>
    <name evidence="2" type="ORF">QU481_23590</name>
</gene>
<evidence type="ECO:0000313" key="2">
    <source>
        <dbReference type="EMBL" id="MDN0077783.1"/>
    </source>
</evidence>
<name>A0ABT7XVJ8_9NEIS</name>
<evidence type="ECO:0000256" key="1">
    <source>
        <dbReference type="SAM" id="Phobius"/>
    </source>
</evidence>
<evidence type="ECO:0000313" key="3">
    <source>
        <dbReference type="Proteomes" id="UP001168540"/>
    </source>
</evidence>
<keyword evidence="3" id="KW-1185">Reference proteome</keyword>
<feature type="transmembrane region" description="Helical" evidence="1">
    <location>
        <begin position="112"/>
        <end position="131"/>
    </location>
</feature>
<dbReference type="EMBL" id="JAUEDK010000102">
    <property type="protein sequence ID" value="MDN0077783.1"/>
    <property type="molecule type" value="Genomic_DNA"/>
</dbReference>
<dbReference type="RefSeq" id="WP_289832378.1">
    <property type="nucleotide sequence ID" value="NZ_JAUEDK010000102.1"/>
</dbReference>
<organism evidence="2 3">
    <name type="scientific">Crenobacter oryzisoli</name>
    <dbReference type="NCBI Taxonomy" id="3056844"/>
    <lineage>
        <taxon>Bacteria</taxon>
        <taxon>Pseudomonadati</taxon>
        <taxon>Pseudomonadota</taxon>
        <taxon>Betaproteobacteria</taxon>
        <taxon>Neisseriales</taxon>
        <taxon>Neisseriaceae</taxon>
        <taxon>Crenobacter</taxon>
    </lineage>
</organism>
<feature type="transmembrane region" description="Helical" evidence="1">
    <location>
        <begin position="59"/>
        <end position="77"/>
    </location>
</feature>
<reference evidence="2" key="1">
    <citation type="submission" date="2023-06" db="EMBL/GenBank/DDBJ databases">
        <authorList>
            <person name="Zhang S."/>
        </authorList>
    </citation>
    <scope>NUCLEOTIDE SEQUENCE</scope>
    <source>
        <strain evidence="2">SG2303</strain>
    </source>
</reference>
<sequence length="160" mass="18169">MALLSKRLVILRGATFRAGAKGGIEWHNHADQDEHRRISEDLQYYYANMGWLDGFGRETAWMAHAMLAFSIYLFMAYRPVVSHFFSMRLGEWSYGIDGQTSLYEVLAGHLEVPALATPVFLVWGATLLCYLSLGWRGARGNSFMFVMIVGLIAYLHHLGF</sequence>
<dbReference type="SUPFAM" id="SSF81442">
    <property type="entry name" value="Cytochrome c oxidase subunit I-like"/>
    <property type="match status" value="1"/>
</dbReference>
<comment type="caution">
    <text evidence="2">The sequence shown here is derived from an EMBL/GenBank/DDBJ whole genome shotgun (WGS) entry which is preliminary data.</text>
</comment>
<dbReference type="Proteomes" id="UP001168540">
    <property type="component" value="Unassembled WGS sequence"/>
</dbReference>